<dbReference type="InterPro" id="IPR027417">
    <property type="entry name" value="P-loop_NTPase"/>
</dbReference>
<dbReference type="Pfam" id="PF03266">
    <property type="entry name" value="NTPase_1"/>
    <property type="match status" value="1"/>
</dbReference>
<dbReference type="SUPFAM" id="SSF52540">
    <property type="entry name" value="P-loop containing nucleoside triphosphate hydrolases"/>
    <property type="match status" value="1"/>
</dbReference>
<keyword evidence="1" id="KW-0547">Nucleotide-binding</keyword>
<dbReference type="EMBL" id="LNQE01001155">
    <property type="protein sequence ID" value="KUG20685.1"/>
    <property type="molecule type" value="Genomic_DNA"/>
</dbReference>
<dbReference type="AlphaFoldDB" id="A0A0W8FIG3"/>
<keyword evidence="3 5" id="KW-0067">ATP-binding</keyword>
<proteinExistence type="predicted"/>
<evidence type="ECO:0000313" key="5">
    <source>
        <dbReference type="EMBL" id="KUG20685.1"/>
    </source>
</evidence>
<sequence length="175" mass="19389">MQKKNLLITGAPGSGKTTLIRALADPLRGLHPAGFYTAEIREEERMVGFCLVGLDGRREILAHRDIGGPYRVGRYGVDLERFEEFLAAISLFDPGTGLIVIDEIGKMECFSAAFRHLIREALDSTVPCIATIAQKGGRDIERVKAREDVRIVTVTRKNRTALLPVLLEEVRRMAG</sequence>
<dbReference type="InterPro" id="IPR003593">
    <property type="entry name" value="AAA+_ATPase"/>
</dbReference>
<dbReference type="Gene3D" id="3.40.50.300">
    <property type="entry name" value="P-loop containing nucleotide triphosphate hydrolases"/>
    <property type="match status" value="1"/>
</dbReference>
<dbReference type="InterPro" id="IPR004948">
    <property type="entry name" value="Nuc-triphosphatase_THEP1"/>
</dbReference>
<dbReference type="PANTHER" id="PTHR43146">
    <property type="entry name" value="CANCER-RELATED NUCLEOSIDE-TRIPHOSPHATASE"/>
    <property type="match status" value="1"/>
</dbReference>
<evidence type="ECO:0000256" key="1">
    <source>
        <dbReference type="ARBA" id="ARBA00022741"/>
    </source>
</evidence>
<evidence type="ECO:0000259" key="4">
    <source>
        <dbReference type="SMART" id="SM00382"/>
    </source>
</evidence>
<evidence type="ECO:0000256" key="3">
    <source>
        <dbReference type="ARBA" id="ARBA00022840"/>
    </source>
</evidence>
<feature type="domain" description="AAA+ ATPase" evidence="4">
    <location>
        <begin position="2"/>
        <end position="155"/>
    </location>
</feature>
<protein>
    <submittedName>
        <fullName evidence="5">Putative atp-binding protein</fullName>
    </submittedName>
</protein>
<dbReference type="SMART" id="SM00382">
    <property type="entry name" value="AAA"/>
    <property type="match status" value="1"/>
</dbReference>
<keyword evidence="2" id="KW-0378">Hydrolase</keyword>
<comment type="caution">
    <text evidence="5">The sequence shown here is derived from an EMBL/GenBank/DDBJ whole genome shotgun (WGS) entry which is preliminary data.</text>
</comment>
<reference evidence="5" key="1">
    <citation type="journal article" date="2015" name="Proc. Natl. Acad. Sci. U.S.A.">
        <title>Networks of energetic and metabolic interactions define dynamics in microbial communities.</title>
        <authorList>
            <person name="Embree M."/>
            <person name="Liu J.K."/>
            <person name="Al-Bassam M.M."/>
            <person name="Zengler K."/>
        </authorList>
    </citation>
    <scope>NUCLEOTIDE SEQUENCE</scope>
</reference>
<evidence type="ECO:0000256" key="2">
    <source>
        <dbReference type="ARBA" id="ARBA00022801"/>
    </source>
</evidence>
<dbReference type="GO" id="GO:0005524">
    <property type="term" value="F:ATP binding"/>
    <property type="evidence" value="ECO:0007669"/>
    <property type="project" value="UniProtKB-KW"/>
</dbReference>
<dbReference type="PANTHER" id="PTHR43146:SF1">
    <property type="entry name" value="CANCER-RELATED NUCLEOSIDE-TRIPHOSPHATASE"/>
    <property type="match status" value="1"/>
</dbReference>
<name>A0A0W8FIG3_9ZZZZ</name>
<accession>A0A0W8FIG3</accession>
<dbReference type="GO" id="GO:0017111">
    <property type="term" value="F:ribonucleoside triphosphate phosphatase activity"/>
    <property type="evidence" value="ECO:0007669"/>
    <property type="project" value="InterPro"/>
</dbReference>
<gene>
    <name evidence="5" type="ORF">ASZ90_009575</name>
</gene>
<organism evidence="5">
    <name type="scientific">hydrocarbon metagenome</name>
    <dbReference type="NCBI Taxonomy" id="938273"/>
    <lineage>
        <taxon>unclassified sequences</taxon>
        <taxon>metagenomes</taxon>
        <taxon>ecological metagenomes</taxon>
    </lineage>
</organism>